<evidence type="ECO:0000313" key="2">
    <source>
        <dbReference type="Proteomes" id="UP000622604"/>
    </source>
</evidence>
<sequence>MHTTRGGLKWQYVEFMTLYVSVDKLAAYNCMLKVTKNDRLAVSTTQFVDEMITKQLLFRQKQLV</sequence>
<reference evidence="1" key="2">
    <citation type="submission" date="2020-09" db="EMBL/GenBank/DDBJ databases">
        <authorList>
            <person name="Sun Q."/>
            <person name="Kim S."/>
        </authorList>
    </citation>
    <scope>NUCLEOTIDE SEQUENCE</scope>
    <source>
        <strain evidence="1">KCTC 32337</strain>
    </source>
</reference>
<organism evidence="1 2">
    <name type="scientific">Paraglaciecola chathamensis</name>
    <dbReference type="NCBI Taxonomy" id="368405"/>
    <lineage>
        <taxon>Bacteria</taxon>
        <taxon>Pseudomonadati</taxon>
        <taxon>Pseudomonadota</taxon>
        <taxon>Gammaproteobacteria</taxon>
        <taxon>Alteromonadales</taxon>
        <taxon>Alteromonadaceae</taxon>
        <taxon>Paraglaciecola</taxon>
    </lineage>
</organism>
<accession>A0A8H9I8P8</accession>
<dbReference type="EMBL" id="BMZC01000003">
    <property type="protein sequence ID" value="GGZ55745.1"/>
    <property type="molecule type" value="Genomic_DNA"/>
</dbReference>
<name>A0A8H9I8P8_9ALTE</name>
<gene>
    <name evidence="1" type="ORF">GCM10011274_12250</name>
</gene>
<dbReference type="Proteomes" id="UP000622604">
    <property type="component" value="Unassembled WGS sequence"/>
</dbReference>
<protein>
    <submittedName>
        <fullName evidence="1">Uncharacterized protein</fullName>
    </submittedName>
</protein>
<dbReference type="AlphaFoldDB" id="A0A8H9I8P8"/>
<comment type="caution">
    <text evidence="1">The sequence shown here is derived from an EMBL/GenBank/DDBJ whole genome shotgun (WGS) entry which is preliminary data.</text>
</comment>
<reference evidence="1" key="1">
    <citation type="journal article" date="2014" name="Int. J. Syst. Evol. Microbiol.">
        <title>Complete genome sequence of Corynebacterium casei LMG S-19264T (=DSM 44701T), isolated from a smear-ripened cheese.</title>
        <authorList>
            <consortium name="US DOE Joint Genome Institute (JGI-PGF)"/>
            <person name="Walter F."/>
            <person name="Albersmeier A."/>
            <person name="Kalinowski J."/>
            <person name="Ruckert C."/>
        </authorList>
    </citation>
    <scope>NUCLEOTIDE SEQUENCE</scope>
    <source>
        <strain evidence="1">KCTC 32337</strain>
    </source>
</reference>
<evidence type="ECO:0000313" key="1">
    <source>
        <dbReference type="EMBL" id="GGZ55745.1"/>
    </source>
</evidence>
<proteinExistence type="predicted"/>